<keyword evidence="3" id="KW-1185">Reference proteome</keyword>
<evidence type="ECO:0000256" key="1">
    <source>
        <dbReference type="SAM" id="SignalP"/>
    </source>
</evidence>
<feature type="chain" id="PRO_5015154210" evidence="1">
    <location>
        <begin position="29"/>
        <end position="159"/>
    </location>
</feature>
<keyword evidence="1" id="KW-0732">Signal</keyword>
<organism evidence="2 3">
    <name type="scientific">Parasponia andersonii</name>
    <name type="common">Sponia andersonii</name>
    <dbReference type="NCBI Taxonomy" id="3476"/>
    <lineage>
        <taxon>Eukaryota</taxon>
        <taxon>Viridiplantae</taxon>
        <taxon>Streptophyta</taxon>
        <taxon>Embryophyta</taxon>
        <taxon>Tracheophyta</taxon>
        <taxon>Spermatophyta</taxon>
        <taxon>Magnoliopsida</taxon>
        <taxon>eudicotyledons</taxon>
        <taxon>Gunneridae</taxon>
        <taxon>Pentapetalae</taxon>
        <taxon>rosids</taxon>
        <taxon>fabids</taxon>
        <taxon>Rosales</taxon>
        <taxon>Cannabaceae</taxon>
        <taxon>Parasponia</taxon>
    </lineage>
</organism>
<dbReference type="EMBL" id="JXTB01000753">
    <property type="protein sequence ID" value="PON33171.1"/>
    <property type="molecule type" value="Genomic_DNA"/>
</dbReference>
<dbReference type="Proteomes" id="UP000237105">
    <property type="component" value="Unassembled WGS sequence"/>
</dbReference>
<sequence>MAVGSSSSNGWNIEKMLFLILLCSVVWALFGCGGGMGRVNAATAAVKVGDIISKVEDASNFHIYYGQTFKVIKNVVDGKSYLLIQNNSRMATRTKYCTPRIKSFVIPLSNYSVDTNDFPVSFFEVRIAGFSKLTLSPISPIHIKPSCYFILFIFSLEKH</sequence>
<dbReference type="OrthoDB" id="409848at2759"/>
<reference evidence="3" key="1">
    <citation type="submission" date="2016-06" db="EMBL/GenBank/DDBJ databases">
        <title>Parallel loss of symbiosis genes in relatives of nitrogen-fixing non-legume Parasponia.</title>
        <authorList>
            <person name="Van Velzen R."/>
            <person name="Holmer R."/>
            <person name="Bu F."/>
            <person name="Rutten L."/>
            <person name="Van Zeijl A."/>
            <person name="Liu W."/>
            <person name="Santuari L."/>
            <person name="Cao Q."/>
            <person name="Sharma T."/>
            <person name="Shen D."/>
            <person name="Roswanjaya Y."/>
            <person name="Wardhani T."/>
            <person name="Kalhor M.S."/>
            <person name="Jansen J."/>
            <person name="Van den Hoogen J."/>
            <person name="Gungor B."/>
            <person name="Hartog M."/>
            <person name="Hontelez J."/>
            <person name="Verver J."/>
            <person name="Yang W.-C."/>
            <person name="Schijlen E."/>
            <person name="Repin R."/>
            <person name="Schilthuizen M."/>
            <person name="Schranz E."/>
            <person name="Heidstra R."/>
            <person name="Miyata K."/>
            <person name="Fedorova E."/>
            <person name="Kohlen W."/>
            <person name="Bisseling T."/>
            <person name="Smit S."/>
            <person name="Geurts R."/>
        </authorList>
    </citation>
    <scope>NUCLEOTIDE SEQUENCE [LARGE SCALE GENOMIC DNA]</scope>
    <source>
        <strain evidence="3">cv. WU1-14</strain>
    </source>
</reference>
<accession>A0A2P5A9F3</accession>
<dbReference type="PANTHER" id="PTHR38360:SF1">
    <property type="entry name" value="F12P19.7"/>
    <property type="match status" value="1"/>
</dbReference>
<comment type="caution">
    <text evidence="2">The sequence shown here is derived from an EMBL/GenBank/DDBJ whole genome shotgun (WGS) entry which is preliminary data.</text>
</comment>
<dbReference type="STRING" id="3476.A0A2P5A9F3"/>
<proteinExistence type="predicted"/>
<name>A0A2P5A9F3_PARAD</name>
<feature type="signal peptide" evidence="1">
    <location>
        <begin position="1"/>
        <end position="28"/>
    </location>
</feature>
<dbReference type="AlphaFoldDB" id="A0A2P5A9F3"/>
<gene>
    <name evidence="2" type="ORF">PanWU01x14_355020</name>
</gene>
<evidence type="ECO:0000313" key="3">
    <source>
        <dbReference type="Proteomes" id="UP000237105"/>
    </source>
</evidence>
<protein>
    <submittedName>
        <fullName evidence="2">Uncharacterized protein</fullName>
    </submittedName>
</protein>
<evidence type="ECO:0000313" key="2">
    <source>
        <dbReference type="EMBL" id="PON33171.1"/>
    </source>
</evidence>
<dbReference type="PANTHER" id="PTHR38360">
    <property type="entry name" value="OS03G0120000 PROTEIN"/>
    <property type="match status" value="1"/>
</dbReference>